<dbReference type="Gene3D" id="3.30.565.10">
    <property type="entry name" value="Histidine kinase-like ATPase, C-terminal domain"/>
    <property type="match status" value="1"/>
</dbReference>
<reference evidence="8 9" key="1">
    <citation type="submission" date="2016-10" db="EMBL/GenBank/DDBJ databases">
        <authorList>
            <person name="de Groot N.N."/>
        </authorList>
    </citation>
    <scope>NUCLEOTIDE SEQUENCE [LARGE SCALE GENOMIC DNA]</scope>
    <source>
        <strain evidence="8 9">DSM 12272</strain>
    </source>
</reference>
<dbReference type="EMBL" id="FNJM01000002">
    <property type="protein sequence ID" value="SDP17356.1"/>
    <property type="molecule type" value="Genomic_DNA"/>
</dbReference>
<dbReference type="InterPro" id="IPR036890">
    <property type="entry name" value="HATPase_C_sf"/>
</dbReference>
<dbReference type="SUPFAM" id="SSF55874">
    <property type="entry name" value="ATPase domain of HSP90 chaperone/DNA topoisomerase II/histidine kinase"/>
    <property type="match status" value="1"/>
</dbReference>
<proteinExistence type="predicted"/>
<comment type="subcellular location">
    <subcellularLocation>
        <location evidence="2">Membrane</location>
    </subcellularLocation>
</comment>
<keyword evidence="9" id="KW-1185">Reference proteome</keyword>
<dbReference type="SUPFAM" id="SSF47384">
    <property type="entry name" value="Homodimeric domain of signal transducing histidine kinase"/>
    <property type="match status" value="1"/>
</dbReference>
<evidence type="ECO:0000256" key="5">
    <source>
        <dbReference type="ARBA" id="ARBA00022679"/>
    </source>
</evidence>
<dbReference type="Pfam" id="PF00512">
    <property type="entry name" value="HisKA"/>
    <property type="match status" value="1"/>
</dbReference>
<keyword evidence="7" id="KW-0902">Two-component regulatory system</keyword>
<dbReference type="PANTHER" id="PTHR45453">
    <property type="entry name" value="PHOSPHATE REGULON SENSOR PROTEIN PHOR"/>
    <property type="match status" value="1"/>
</dbReference>
<evidence type="ECO:0000256" key="4">
    <source>
        <dbReference type="ARBA" id="ARBA00022553"/>
    </source>
</evidence>
<dbReference type="GO" id="GO:0000155">
    <property type="term" value="F:phosphorelay sensor kinase activity"/>
    <property type="evidence" value="ECO:0007669"/>
    <property type="project" value="InterPro"/>
</dbReference>
<dbReference type="PRINTS" id="PR00344">
    <property type="entry name" value="BCTRLSENSOR"/>
</dbReference>
<dbReference type="InterPro" id="IPR003661">
    <property type="entry name" value="HisK_dim/P_dom"/>
</dbReference>
<evidence type="ECO:0000313" key="9">
    <source>
        <dbReference type="Proteomes" id="UP000198597"/>
    </source>
</evidence>
<dbReference type="Proteomes" id="UP000198597">
    <property type="component" value="Unassembled WGS sequence"/>
</dbReference>
<organism evidence="8 9">
    <name type="scientific">Clostridium gasigenes</name>
    <dbReference type="NCBI Taxonomy" id="94869"/>
    <lineage>
        <taxon>Bacteria</taxon>
        <taxon>Bacillati</taxon>
        <taxon>Bacillota</taxon>
        <taxon>Clostridia</taxon>
        <taxon>Eubacteriales</taxon>
        <taxon>Clostridiaceae</taxon>
        <taxon>Clostridium</taxon>
    </lineage>
</organism>
<evidence type="ECO:0000256" key="2">
    <source>
        <dbReference type="ARBA" id="ARBA00004370"/>
    </source>
</evidence>
<dbReference type="PANTHER" id="PTHR45453:SF1">
    <property type="entry name" value="PHOSPHATE REGULON SENSOR PROTEIN PHOR"/>
    <property type="match status" value="1"/>
</dbReference>
<evidence type="ECO:0000256" key="7">
    <source>
        <dbReference type="ARBA" id="ARBA00023012"/>
    </source>
</evidence>
<dbReference type="Pfam" id="PF02518">
    <property type="entry name" value="HATPase_c"/>
    <property type="match status" value="1"/>
</dbReference>
<dbReference type="Gene3D" id="1.10.287.130">
    <property type="match status" value="1"/>
</dbReference>
<dbReference type="RefSeq" id="WP_089967268.1">
    <property type="nucleotide sequence ID" value="NZ_FNJM01000002.1"/>
</dbReference>
<dbReference type="GO" id="GO:0016036">
    <property type="term" value="P:cellular response to phosphate starvation"/>
    <property type="evidence" value="ECO:0007669"/>
    <property type="project" value="TreeGrafter"/>
</dbReference>
<keyword evidence="6" id="KW-0418">Kinase</keyword>
<protein>
    <recommendedName>
        <fullName evidence="3">histidine kinase</fullName>
        <ecNumber evidence="3">2.7.13.3</ecNumber>
    </recommendedName>
</protein>
<dbReference type="PROSITE" id="PS50109">
    <property type="entry name" value="HIS_KIN"/>
    <property type="match status" value="1"/>
</dbReference>
<evidence type="ECO:0000256" key="3">
    <source>
        <dbReference type="ARBA" id="ARBA00012438"/>
    </source>
</evidence>
<dbReference type="SMART" id="SM00387">
    <property type="entry name" value="HATPase_c"/>
    <property type="match status" value="1"/>
</dbReference>
<dbReference type="SMART" id="SM00388">
    <property type="entry name" value="HisKA"/>
    <property type="match status" value="1"/>
</dbReference>
<dbReference type="STRING" id="94869.SAMN04488529_102389"/>
<sequence length="412" mass="46904">MKNFINPELKKSALVLIGIEILLLAFINIGLSFSFNNVKNNYIESKSALIGVIANSHPELSEELLKLSFKNPTKEELDLGKSILKEYGYSENLEIDFVEGLNKSFYKTRKLVSILVIIFSLSLLILNYIEWRKIFDKIRNLTKVSNSILEENYQVEIYEHVEGDFAKLAHKSKEMRKTIKTQIGDLNKEKEFLVNLLSDISHQLNTPLASLVVFNDILSKKNITEENREKFLVNSRTQLNRMEWLIKSLLKLAKVDARAITFNIKENNLNSTIEESLNILENMAIRNMVKLEFIPLNIDIKARYDNEWISEALINIIKNAIEHSSGGQVLIEIEDNPITTKIIIRDNGVGISEKDLPNIFKRFYKGGKKDSVGIGLALSKSIIEAHGGFIDVNSQMNEGTEFCIVLVKGLNE</sequence>
<dbReference type="CDD" id="cd00082">
    <property type="entry name" value="HisKA"/>
    <property type="match status" value="1"/>
</dbReference>
<dbReference type="InterPro" id="IPR003594">
    <property type="entry name" value="HATPase_dom"/>
</dbReference>
<dbReference type="GO" id="GO:0004721">
    <property type="term" value="F:phosphoprotein phosphatase activity"/>
    <property type="evidence" value="ECO:0007669"/>
    <property type="project" value="TreeGrafter"/>
</dbReference>
<name>A0A1H0QKU4_9CLOT</name>
<comment type="catalytic activity">
    <reaction evidence="1">
        <text>ATP + protein L-histidine = ADP + protein N-phospho-L-histidine.</text>
        <dbReference type="EC" id="2.7.13.3"/>
    </reaction>
</comment>
<evidence type="ECO:0000313" key="8">
    <source>
        <dbReference type="EMBL" id="SDP17356.1"/>
    </source>
</evidence>
<dbReference type="CDD" id="cd00075">
    <property type="entry name" value="HATPase"/>
    <property type="match status" value="1"/>
</dbReference>
<evidence type="ECO:0000256" key="1">
    <source>
        <dbReference type="ARBA" id="ARBA00000085"/>
    </source>
</evidence>
<dbReference type="Gene3D" id="6.10.340.10">
    <property type="match status" value="1"/>
</dbReference>
<dbReference type="EC" id="2.7.13.3" evidence="3"/>
<dbReference type="InterPro" id="IPR050351">
    <property type="entry name" value="BphY/WalK/GraS-like"/>
</dbReference>
<dbReference type="InterPro" id="IPR036097">
    <property type="entry name" value="HisK_dim/P_sf"/>
</dbReference>
<dbReference type="InterPro" id="IPR004358">
    <property type="entry name" value="Sig_transdc_His_kin-like_C"/>
</dbReference>
<dbReference type="OrthoDB" id="9773956at2"/>
<gene>
    <name evidence="8" type="ORF">SAMN04488529_102389</name>
</gene>
<keyword evidence="5" id="KW-0808">Transferase</keyword>
<dbReference type="AlphaFoldDB" id="A0A1H0QKU4"/>
<evidence type="ECO:0000256" key="6">
    <source>
        <dbReference type="ARBA" id="ARBA00022777"/>
    </source>
</evidence>
<dbReference type="InterPro" id="IPR005467">
    <property type="entry name" value="His_kinase_dom"/>
</dbReference>
<dbReference type="GO" id="GO:0005886">
    <property type="term" value="C:plasma membrane"/>
    <property type="evidence" value="ECO:0007669"/>
    <property type="project" value="TreeGrafter"/>
</dbReference>
<accession>A0A1H0QKU4</accession>
<keyword evidence="4" id="KW-0597">Phosphoprotein</keyword>